<keyword evidence="9 10" id="KW-0472">Membrane</keyword>
<evidence type="ECO:0000313" key="12">
    <source>
        <dbReference type="Proteomes" id="UP000093902"/>
    </source>
</evidence>
<evidence type="ECO:0000256" key="6">
    <source>
        <dbReference type="ARBA" id="ARBA00022801"/>
    </source>
</evidence>
<dbReference type="Pfam" id="PF05108">
    <property type="entry name" value="T7SS_ESX1_EccB"/>
    <property type="match status" value="1"/>
</dbReference>
<proteinExistence type="inferred from homology"/>
<keyword evidence="6" id="KW-0378">Hydrolase</keyword>
<dbReference type="NCBIfam" id="TIGR03919">
    <property type="entry name" value="T7SS_EccB"/>
    <property type="match status" value="1"/>
</dbReference>
<dbReference type="InterPro" id="IPR044857">
    <property type="entry name" value="T7SS_EccB_R1"/>
</dbReference>
<evidence type="ECO:0000256" key="8">
    <source>
        <dbReference type="ARBA" id="ARBA00022989"/>
    </source>
</evidence>
<dbReference type="PANTHER" id="PTHR40765">
    <property type="entry name" value="ESX-2 SECRETION SYSTEM ATPASE ECCB2"/>
    <property type="match status" value="1"/>
</dbReference>
<comment type="similarity">
    <text evidence="2">Belongs to the EccB family.</text>
</comment>
<sequence>MARRSATRLQLSGHRFLLRRLAHALVRGDARMLDDPLRTQAVAYGAGCALTAVAIAVCAVLALVRPGSVPGDAPILLARDTGALYVRVDDTVHPVSDLASARLIVGTPANPVMVNAAAIAKFRRGPLVGIPGAPAQLGQPLSLDESDWVICDGTEPAETVLLAGRADRGMVALGSGQALLVSARTMGGATYLLADGWRARVDLRDIAVVRALHLEGVPAQAVSQAMLDSVPEAPALRAPSIAGVGNPGPAALGGLAVGTVVRVVRAGPAEFYVVLTAGLQRVGRVAADVIRFSVAQSHDEPPVVPADVVADVPVADNLAVARFPERVVPRARAMVCANWDPRRRGSATNTSVVMADSLPDHSVQLAQADGAGPNVDRVVIPGGRSVLLEAAGVIRDGIDGGPLYLLNDLGVLFGVRDEETAKTLGLGTDSVPAPWPMLAMLPRGPELNREAASVARDAVTGARAVPA</sequence>
<dbReference type="EMBL" id="LZSO01000028">
    <property type="protein sequence ID" value="OBB28533.1"/>
    <property type="molecule type" value="Genomic_DNA"/>
</dbReference>
<gene>
    <name evidence="11" type="ORF">A5792_21600</name>
</gene>
<dbReference type="OrthoDB" id="3847604at2"/>
<evidence type="ECO:0000256" key="2">
    <source>
        <dbReference type="ARBA" id="ARBA00008149"/>
    </source>
</evidence>
<accession>A0A1A0R2X9</accession>
<keyword evidence="4 10" id="KW-0812">Transmembrane</keyword>
<dbReference type="InterPro" id="IPR042485">
    <property type="entry name" value="T7SS_EccB_R3"/>
</dbReference>
<comment type="caution">
    <text evidence="11">The sequence shown here is derived from an EMBL/GenBank/DDBJ whole genome shotgun (WGS) entry which is preliminary data.</text>
</comment>
<dbReference type="GO" id="GO:0005576">
    <property type="term" value="C:extracellular region"/>
    <property type="evidence" value="ECO:0007669"/>
    <property type="project" value="TreeGrafter"/>
</dbReference>
<evidence type="ECO:0000256" key="1">
    <source>
        <dbReference type="ARBA" id="ARBA00004162"/>
    </source>
</evidence>
<evidence type="ECO:0000256" key="3">
    <source>
        <dbReference type="ARBA" id="ARBA00022475"/>
    </source>
</evidence>
<dbReference type="RefSeq" id="WP_064932734.1">
    <property type="nucleotide sequence ID" value="NZ_LZSO01000028.1"/>
</dbReference>
<reference evidence="12" key="1">
    <citation type="submission" date="2016-06" db="EMBL/GenBank/DDBJ databases">
        <authorList>
            <person name="Sutton G."/>
            <person name="Brinkac L."/>
            <person name="Sanka R."/>
            <person name="Adams M."/>
            <person name="Lau E."/>
            <person name="Mehaffy C."/>
            <person name="Tameris M."/>
            <person name="Hatherill M."/>
            <person name="Hanekom W."/>
            <person name="Mahomed H."/>
            <person name="Mcshane H."/>
        </authorList>
    </citation>
    <scope>NUCLEOTIDE SEQUENCE [LARGE SCALE GENOMIC DNA]</scope>
    <source>
        <strain evidence="12">852002-51209_SCH5440388</strain>
    </source>
</reference>
<dbReference type="Proteomes" id="UP000093902">
    <property type="component" value="Unassembled WGS sequence"/>
</dbReference>
<feature type="transmembrane region" description="Helical" evidence="10">
    <location>
        <begin position="41"/>
        <end position="64"/>
    </location>
</feature>
<protein>
    <submittedName>
        <fullName evidence="11">Type VII secretion protein EccB</fullName>
    </submittedName>
</protein>
<comment type="subcellular location">
    <subcellularLocation>
        <location evidence="1">Cell membrane</location>
        <topology evidence="1">Single-pass membrane protein</topology>
    </subcellularLocation>
</comment>
<dbReference type="Gene3D" id="2.40.50.910">
    <property type="entry name" value="Type VII secretion system EccB, repeat 3 domain"/>
    <property type="match status" value="1"/>
</dbReference>
<name>A0A1A0R2X9_MYCPR</name>
<keyword evidence="3" id="KW-1003">Cell membrane</keyword>
<keyword evidence="7" id="KW-0067">ATP-binding</keyword>
<keyword evidence="5" id="KW-0547">Nucleotide-binding</keyword>
<evidence type="ECO:0000256" key="4">
    <source>
        <dbReference type="ARBA" id="ARBA00022692"/>
    </source>
</evidence>
<dbReference type="AlphaFoldDB" id="A0A1A0R2X9"/>
<evidence type="ECO:0000313" key="11">
    <source>
        <dbReference type="EMBL" id="OBB28533.1"/>
    </source>
</evidence>
<dbReference type="GO" id="GO:0005886">
    <property type="term" value="C:plasma membrane"/>
    <property type="evidence" value="ECO:0007669"/>
    <property type="project" value="UniProtKB-SubCell"/>
</dbReference>
<evidence type="ECO:0000256" key="5">
    <source>
        <dbReference type="ARBA" id="ARBA00022741"/>
    </source>
</evidence>
<dbReference type="STRING" id="43304.GCA_001403655_00348"/>
<dbReference type="GO" id="GO:0005524">
    <property type="term" value="F:ATP binding"/>
    <property type="evidence" value="ECO:0007669"/>
    <property type="project" value="UniProtKB-KW"/>
</dbReference>
<dbReference type="Gene3D" id="3.30.2390.20">
    <property type="entry name" value="Type VII secretion system EccB, repeat 1 domain"/>
    <property type="match status" value="1"/>
</dbReference>
<organism evidence="11 12">
    <name type="scientific">Mycolicibacterium peregrinum</name>
    <name type="common">Mycobacterium peregrinum</name>
    <dbReference type="NCBI Taxonomy" id="43304"/>
    <lineage>
        <taxon>Bacteria</taxon>
        <taxon>Bacillati</taxon>
        <taxon>Actinomycetota</taxon>
        <taxon>Actinomycetes</taxon>
        <taxon>Mycobacteriales</taxon>
        <taxon>Mycobacteriaceae</taxon>
        <taxon>Mycolicibacterium</taxon>
    </lineage>
</organism>
<evidence type="ECO:0000256" key="9">
    <source>
        <dbReference type="ARBA" id="ARBA00023136"/>
    </source>
</evidence>
<evidence type="ECO:0000256" key="10">
    <source>
        <dbReference type="SAM" id="Phobius"/>
    </source>
</evidence>
<dbReference type="InterPro" id="IPR007795">
    <property type="entry name" value="T7SS_EccB"/>
</dbReference>
<dbReference type="GO" id="GO:0016787">
    <property type="term" value="F:hydrolase activity"/>
    <property type="evidence" value="ECO:0007669"/>
    <property type="project" value="UniProtKB-KW"/>
</dbReference>
<dbReference type="PANTHER" id="PTHR40765:SF2">
    <property type="entry name" value="ESX-2 SECRETION SYSTEM ATPASE ECCB2"/>
    <property type="match status" value="1"/>
</dbReference>
<evidence type="ECO:0000256" key="7">
    <source>
        <dbReference type="ARBA" id="ARBA00022840"/>
    </source>
</evidence>
<keyword evidence="8 10" id="KW-1133">Transmembrane helix</keyword>